<keyword evidence="7" id="KW-0547">Nucleotide-binding</keyword>
<keyword evidence="13 16" id="KW-0472">Membrane</keyword>
<accession>A0A6B9I6Y9</accession>
<keyword evidence="12 16" id="KW-1133">Transmembrane helix</keyword>
<evidence type="ECO:0000256" key="7">
    <source>
        <dbReference type="ARBA" id="ARBA00022741"/>
    </source>
</evidence>
<keyword evidence="2" id="KW-0696">RNA-directed RNA polymerase</keyword>
<evidence type="ECO:0000256" key="4">
    <source>
        <dbReference type="ARBA" id="ARBA00022679"/>
    </source>
</evidence>
<keyword evidence="5 16" id="KW-0812">Transmembrane</keyword>
<keyword evidence="3" id="KW-0645">Protease</keyword>
<evidence type="ECO:0000256" key="10">
    <source>
        <dbReference type="ARBA" id="ARBA00022825"/>
    </source>
</evidence>
<keyword evidence="6" id="KW-0548">Nucleotidyltransferase</keyword>
<dbReference type="InterPro" id="IPR001795">
    <property type="entry name" value="RNA-dir_pol_luteovirus"/>
</dbReference>
<evidence type="ECO:0000256" key="3">
    <source>
        <dbReference type="ARBA" id="ARBA00022670"/>
    </source>
</evidence>
<evidence type="ECO:0000256" key="1">
    <source>
        <dbReference type="ARBA" id="ARBA00004141"/>
    </source>
</evidence>
<keyword evidence="8" id="KW-0688">Ribosomal frameshifting</keyword>
<dbReference type="GO" id="GO:0004252">
    <property type="term" value="F:serine-type endopeptidase activity"/>
    <property type="evidence" value="ECO:0007669"/>
    <property type="project" value="InterPro"/>
</dbReference>
<sequence>MNSFFSCVLFFSFFLSFSIFANGGPISQGGTMIPSSFLDGPIGFNTSRLWVESGVSGVCTCPKAPVFTDLPFREMLRLTSQKGWSISLFHMQSLGDGIVSGLRCSLTKLSQRASQALEWFLWATLLLYYSIIWRTISFILSIVASQFPLIAAISSAVASSVVVGLALRKISVLLQESIIIPMIRLAFSVIFLPISIWRMLRKKEIGEKALNGFLTFRVPQDPPKKSVLLLQYPSGSHAGYATCIRLLNGRNALITAAHIVDAKHGPMWVVSSRNGNKIPWSEFSKRCVIQSTQNDQLICEGPPEWESLLGCKSVNFVPATQLAKSKCSLFAYRDGGWFLRNAEFAGAEYLPSGKPSGYISTLVDTTEGDSGAPYFCGKSLVGVHVGYHLDLNANRASPVLPLRDVTIPSYVCETTAPTGRIFDQDLINLVSGAIKDIKKAEEKLRSQAGFLWSEEKDEDNADEFFEAAPQFPRNNNKKRSGKREARHRPRTNRRSKPGLAHPSRRYDWSNSSGQGGQDSSRQNLGQRDRGSSDQRAKGESLEERTPKEEKGFSWEEQARDLSSYFLSLYNWEVCPSSEEDSIPGFKQVGKLPQYYHPRQKGESEWGRKIIREYPEMGEETRGFGWPQLGPAAELESLKLQASRWLERAKLAEKPSAEKRKRVIGKTVEAYSSCKTSCPMVVRSGLLDWQNFLVAFQEAVSSLELDAGIGVPYIALGLPTHRSFVEDPRKLPILARLVFARLQKIAETRFEDMSPEELVQAGLCDPIRLFVEGEPHKQAKLDEGRYRLIMSVSLVDQLVARVLFQDQNKREIKLWRSCPSKPGFGLSTDGQVLDFTESLAYQCGVPIPEVITGWKNYLVPTDCSGFDWSVADWMLEDEMEVRNQLTLGLNPLLVRLRAGWLKCIANSVLCLSDGTLLSQTVPGVQKRGSYNTSSSNSRIRVMCAYHCGASWAMAMGDDALESVDSNLEEYKSLGLKVEIGQELEFCSNVFKGPNLAIPVNASKMLYKLIHGYNPECGNLEVVTNYLNACFSVFNELRHSPDLVAFLYDCLVRPVTGQN</sequence>
<feature type="compositionally biased region" description="Basic and acidic residues" evidence="15">
    <location>
        <begin position="526"/>
        <end position="554"/>
    </location>
</feature>
<dbReference type="Gene3D" id="2.40.10.10">
    <property type="entry name" value="Trypsin-like serine proteases"/>
    <property type="match status" value="2"/>
</dbReference>
<protein>
    <submittedName>
        <fullName evidence="19">P1-P2 fusion protein</fullName>
    </submittedName>
</protein>
<feature type="transmembrane region" description="Helical" evidence="16">
    <location>
        <begin position="179"/>
        <end position="200"/>
    </location>
</feature>
<feature type="domain" description="Peptidase S39" evidence="18">
    <location>
        <begin position="210"/>
        <end position="413"/>
    </location>
</feature>
<proteinExistence type="predicted"/>
<comment type="catalytic activity">
    <reaction evidence="14">
        <text>RNA(n) + a ribonucleoside 5'-triphosphate = RNA(n+1) + diphosphate</text>
        <dbReference type="Rhea" id="RHEA:21248"/>
        <dbReference type="Rhea" id="RHEA-COMP:14527"/>
        <dbReference type="Rhea" id="RHEA-COMP:17342"/>
        <dbReference type="ChEBI" id="CHEBI:33019"/>
        <dbReference type="ChEBI" id="CHEBI:61557"/>
        <dbReference type="ChEBI" id="CHEBI:140395"/>
        <dbReference type="EC" id="2.7.7.48"/>
    </reaction>
</comment>
<dbReference type="GO" id="GO:0003968">
    <property type="term" value="F:RNA-directed RNA polymerase activity"/>
    <property type="evidence" value="ECO:0007669"/>
    <property type="project" value="UniProtKB-KW"/>
</dbReference>
<feature type="transmembrane region" description="Helical" evidence="16">
    <location>
        <begin position="119"/>
        <end position="140"/>
    </location>
</feature>
<dbReference type="GO" id="GO:0039694">
    <property type="term" value="P:viral RNA genome replication"/>
    <property type="evidence" value="ECO:0007669"/>
    <property type="project" value="InterPro"/>
</dbReference>
<evidence type="ECO:0000256" key="14">
    <source>
        <dbReference type="ARBA" id="ARBA00048744"/>
    </source>
</evidence>
<dbReference type="GO" id="GO:0006351">
    <property type="term" value="P:DNA-templated transcription"/>
    <property type="evidence" value="ECO:0007669"/>
    <property type="project" value="InterPro"/>
</dbReference>
<dbReference type="EMBL" id="MN600001">
    <property type="protein sequence ID" value="QGY99249.1"/>
    <property type="molecule type" value="Genomic_RNA"/>
</dbReference>
<evidence type="ECO:0000259" key="17">
    <source>
        <dbReference type="PROSITE" id="PS50507"/>
    </source>
</evidence>
<keyword evidence="11" id="KW-0693">Viral RNA replication</keyword>
<feature type="compositionally biased region" description="Low complexity" evidence="15">
    <location>
        <begin position="509"/>
        <end position="522"/>
    </location>
</feature>
<feature type="compositionally biased region" description="Basic residues" evidence="15">
    <location>
        <begin position="475"/>
        <end position="496"/>
    </location>
</feature>
<gene>
    <name evidence="19" type="primary">P1-P2</name>
</gene>
<evidence type="ECO:0000256" key="16">
    <source>
        <dbReference type="SAM" id="Phobius"/>
    </source>
</evidence>
<dbReference type="InterPro" id="IPR000382">
    <property type="entry name" value="Peptidase_S39B_luteovirus"/>
</dbReference>
<dbReference type="Pfam" id="PF02123">
    <property type="entry name" value="RdRP_4"/>
    <property type="match status" value="1"/>
</dbReference>
<evidence type="ECO:0000256" key="9">
    <source>
        <dbReference type="ARBA" id="ARBA00022801"/>
    </source>
</evidence>
<dbReference type="GO" id="GO:0006508">
    <property type="term" value="P:proteolysis"/>
    <property type="evidence" value="ECO:0007669"/>
    <property type="project" value="UniProtKB-KW"/>
</dbReference>
<reference evidence="19" key="1">
    <citation type="journal article" date="2019" name="Virus Res.">
        <title>RNA sequence analysis of diseased groundnut (Arachis hypogaea) reveals the full genome of groundnut rosette assistor virus (GRAV).</title>
        <authorList>
            <person name="Jones S."/>
            <person name="Cowan G."/>
            <person name="MacFarlane S."/>
            <person name="Mukoye B."/>
            <person name="Mangeni B.C."/>
            <person name="Were H."/>
            <person name="Torrance L."/>
        </authorList>
    </citation>
    <scope>NUCLEOTIDE SEQUENCE</scope>
    <source>
        <strain evidence="19">SC7.2</strain>
    </source>
</reference>
<dbReference type="InterPro" id="IPR009003">
    <property type="entry name" value="Peptidase_S1_PA"/>
</dbReference>
<comment type="subcellular location">
    <subcellularLocation>
        <location evidence="1">Membrane</location>
        <topology evidence="1">Multi-pass membrane protein</topology>
    </subcellularLocation>
</comment>
<dbReference type="InterPro" id="IPR043502">
    <property type="entry name" value="DNA/RNA_pol_sf"/>
</dbReference>
<feature type="region of interest" description="Disordered" evidence="15">
    <location>
        <begin position="465"/>
        <end position="554"/>
    </location>
</feature>
<dbReference type="PROSITE" id="PS50507">
    <property type="entry name" value="RDRP_SSRNA_POS"/>
    <property type="match status" value="1"/>
</dbReference>
<dbReference type="PROSITE" id="PS51868">
    <property type="entry name" value="PEPTIDASE_S39"/>
    <property type="match status" value="1"/>
</dbReference>
<dbReference type="GO" id="GO:0003723">
    <property type="term" value="F:RNA binding"/>
    <property type="evidence" value="ECO:0007669"/>
    <property type="project" value="InterPro"/>
</dbReference>
<dbReference type="InterPro" id="IPR007094">
    <property type="entry name" value="RNA-dir_pol_PSvirus"/>
</dbReference>
<name>A0A6B9I6Y9_9VIRU</name>
<evidence type="ECO:0000256" key="15">
    <source>
        <dbReference type="SAM" id="MobiDB-lite"/>
    </source>
</evidence>
<dbReference type="GO" id="GO:0000166">
    <property type="term" value="F:nucleotide binding"/>
    <property type="evidence" value="ECO:0007669"/>
    <property type="project" value="UniProtKB-KW"/>
</dbReference>
<dbReference type="SUPFAM" id="SSF50494">
    <property type="entry name" value="Trypsin-like serine proteases"/>
    <property type="match status" value="1"/>
</dbReference>
<keyword evidence="9" id="KW-0378">Hydrolase</keyword>
<evidence type="ECO:0000259" key="18">
    <source>
        <dbReference type="PROSITE" id="PS51868"/>
    </source>
</evidence>
<feature type="transmembrane region" description="Helical" evidence="16">
    <location>
        <begin position="147"/>
        <end position="167"/>
    </location>
</feature>
<dbReference type="SUPFAM" id="SSF56672">
    <property type="entry name" value="DNA/RNA polymerases"/>
    <property type="match status" value="1"/>
</dbReference>
<dbReference type="PRINTS" id="PR00914">
    <property type="entry name" value="LVIRUSRNAPOL"/>
</dbReference>
<keyword evidence="4" id="KW-0808">Transferase</keyword>
<evidence type="ECO:0000256" key="2">
    <source>
        <dbReference type="ARBA" id="ARBA00022484"/>
    </source>
</evidence>
<keyword evidence="10" id="KW-0720">Serine protease</keyword>
<dbReference type="GO" id="GO:0075523">
    <property type="term" value="P:viral translational frameshifting"/>
    <property type="evidence" value="ECO:0007669"/>
    <property type="project" value="UniProtKB-KW"/>
</dbReference>
<feature type="domain" description="RdRp catalytic" evidence="17">
    <location>
        <begin position="855"/>
        <end position="970"/>
    </location>
</feature>
<dbReference type="Pfam" id="PF02122">
    <property type="entry name" value="Peptidase_S39"/>
    <property type="match status" value="1"/>
</dbReference>
<evidence type="ECO:0000256" key="12">
    <source>
        <dbReference type="ARBA" id="ARBA00022989"/>
    </source>
</evidence>
<dbReference type="InterPro" id="IPR043504">
    <property type="entry name" value="Peptidase_S1_PA_chymotrypsin"/>
</dbReference>
<evidence type="ECO:0000256" key="8">
    <source>
        <dbReference type="ARBA" id="ARBA00022758"/>
    </source>
</evidence>
<evidence type="ECO:0000256" key="5">
    <source>
        <dbReference type="ARBA" id="ARBA00022692"/>
    </source>
</evidence>
<evidence type="ECO:0000256" key="11">
    <source>
        <dbReference type="ARBA" id="ARBA00022953"/>
    </source>
</evidence>
<evidence type="ECO:0000256" key="13">
    <source>
        <dbReference type="ARBA" id="ARBA00023136"/>
    </source>
</evidence>
<dbReference type="GO" id="GO:0016020">
    <property type="term" value="C:membrane"/>
    <property type="evidence" value="ECO:0007669"/>
    <property type="project" value="UniProtKB-SubCell"/>
</dbReference>
<evidence type="ECO:0000313" key="19">
    <source>
        <dbReference type="EMBL" id="QGY99249.1"/>
    </source>
</evidence>
<evidence type="ECO:0000256" key="6">
    <source>
        <dbReference type="ARBA" id="ARBA00022695"/>
    </source>
</evidence>
<organism evidence="19">
    <name type="scientific">Groundnut rosette assistor virus</name>
    <dbReference type="NCBI Taxonomy" id="33761"/>
    <lineage>
        <taxon>Viruses</taxon>
        <taxon>Riboviria</taxon>
        <taxon>Orthornavirae</taxon>
        <taxon>Pisuviricota</taxon>
        <taxon>Pisoniviricetes</taxon>
        <taxon>Sobelivirales</taxon>
        <taxon>Solemoviridae</taxon>
        <taxon>Polerovirus</taxon>
        <taxon>Polerovirus GRAV</taxon>
    </lineage>
</organism>